<dbReference type="Proteomes" id="UP001148662">
    <property type="component" value="Unassembled WGS sequence"/>
</dbReference>
<protein>
    <submittedName>
        <fullName evidence="1">Uncharacterized protein</fullName>
    </submittedName>
</protein>
<gene>
    <name evidence="1" type="ORF">NM688_g3486</name>
</gene>
<keyword evidence="2" id="KW-1185">Reference proteome</keyword>
<accession>A0ACC1T5M6</accession>
<dbReference type="EMBL" id="JANHOG010000513">
    <property type="protein sequence ID" value="KAJ3553666.1"/>
    <property type="molecule type" value="Genomic_DNA"/>
</dbReference>
<sequence length="798" mass="88040">MTSNRCGKEDSFRRYFLSHDIICGRPGVANRGHECQNETHIIWGRAVRRWTKVLIWDDQMIPEIDRKKYGCAMATAPRGKLSGGDNKGSTTPKGSARSKADSLTKKILTYSAASIQSRNDQYKAVHQVQLAHRPERRSLLYGNMEGNQSYGASLPDQVDKISAISDAQLELLGDVRDLYKEYVALERDFASKLQQLAKKAADKKAKKMTNVVFGATPTVPYDDASLTQSTLEKAYSQLIASFADSAQDHAEYADNLSSQVIDALRTTEKKHEETNKRQMQYYQKMLSDREKTYADRLKYDEECAEVELYRQKQERSADDRHAERAARQYGQQHSDMLNSKNIYILSTALANSAKAKYFRDDLPALEDQLQSLQTQVLTKFSIIIRRGQDIQNNHLDALKSRAAATEEAFTALNPAQDQALYIQHNASHFAEPPDWSFEPCSTHYDTDEMSVEPAPKVYLQNRLSKCREKLQELQPIIASKRKEVEQLHKLLQAYSEDQSLGDPDGVSDNYLEADHQLTFFTTSERTLLTEVETISAALGGDEGAQCPHTFKSSSFSIPTQCVYCKSSIWGLSKQGKTCKACGISVHNKCELKVPADCTGAGGSGRHSATPSITASYTSLSRSGSTASASSAAMTPSPSSFARPDSSSLQEESFPTARVVFDFTPTSPFELSVKEGAIVHIVEEDDGSGWVKVTDGSGGKGLVPASYVQLTDAAPQRGQSAITSGANSAGRPQGSGKYVRAIYDYRAQGGDELNLQEGEVLELTGGQTGGQNYADGWWEGLDHNGRKGIFPSNYVEVVP</sequence>
<reference evidence="1" key="1">
    <citation type="submission" date="2022-07" db="EMBL/GenBank/DDBJ databases">
        <title>Genome Sequence of Phlebia brevispora.</title>
        <authorList>
            <person name="Buettner E."/>
        </authorList>
    </citation>
    <scope>NUCLEOTIDE SEQUENCE</scope>
    <source>
        <strain evidence="1">MPL23</strain>
    </source>
</reference>
<evidence type="ECO:0000313" key="2">
    <source>
        <dbReference type="Proteomes" id="UP001148662"/>
    </source>
</evidence>
<evidence type="ECO:0000313" key="1">
    <source>
        <dbReference type="EMBL" id="KAJ3553666.1"/>
    </source>
</evidence>
<organism evidence="1 2">
    <name type="scientific">Phlebia brevispora</name>
    <dbReference type="NCBI Taxonomy" id="194682"/>
    <lineage>
        <taxon>Eukaryota</taxon>
        <taxon>Fungi</taxon>
        <taxon>Dikarya</taxon>
        <taxon>Basidiomycota</taxon>
        <taxon>Agaricomycotina</taxon>
        <taxon>Agaricomycetes</taxon>
        <taxon>Polyporales</taxon>
        <taxon>Meruliaceae</taxon>
        <taxon>Phlebia</taxon>
    </lineage>
</organism>
<name>A0ACC1T5M6_9APHY</name>
<comment type="caution">
    <text evidence="1">The sequence shown here is derived from an EMBL/GenBank/DDBJ whole genome shotgun (WGS) entry which is preliminary data.</text>
</comment>
<proteinExistence type="predicted"/>